<evidence type="ECO:0000256" key="3">
    <source>
        <dbReference type="ARBA" id="ARBA00022525"/>
    </source>
</evidence>
<dbReference type="AlphaFoldDB" id="A0A034WJV7"/>
<name>A0A034WJV7_BACDO</name>
<evidence type="ECO:0000256" key="5">
    <source>
        <dbReference type="SAM" id="SignalP"/>
    </source>
</evidence>
<proteinExistence type="inferred from homology"/>
<dbReference type="Gene3D" id="3.40.33.10">
    <property type="entry name" value="CAP"/>
    <property type="match status" value="1"/>
</dbReference>
<organism evidence="7">
    <name type="scientific">Bactrocera dorsalis</name>
    <name type="common">Oriental fruit fly</name>
    <name type="synonym">Dacus dorsalis</name>
    <dbReference type="NCBI Taxonomy" id="27457"/>
    <lineage>
        <taxon>Eukaryota</taxon>
        <taxon>Metazoa</taxon>
        <taxon>Ecdysozoa</taxon>
        <taxon>Arthropoda</taxon>
        <taxon>Hexapoda</taxon>
        <taxon>Insecta</taxon>
        <taxon>Pterygota</taxon>
        <taxon>Neoptera</taxon>
        <taxon>Endopterygota</taxon>
        <taxon>Diptera</taxon>
        <taxon>Brachycera</taxon>
        <taxon>Muscomorpha</taxon>
        <taxon>Tephritoidea</taxon>
        <taxon>Tephritidae</taxon>
        <taxon>Bactrocera</taxon>
        <taxon>Bactrocera</taxon>
    </lineage>
</organism>
<keyword evidence="4 5" id="KW-0732">Signal</keyword>
<dbReference type="PRINTS" id="PR00838">
    <property type="entry name" value="V5ALLERGEN"/>
</dbReference>
<feature type="chain" id="PRO_5007369265" evidence="5">
    <location>
        <begin position="25"/>
        <end position="270"/>
    </location>
</feature>
<dbReference type="PANTHER" id="PTHR10334">
    <property type="entry name" value="CYSTEINE-RICH SECRETORY PROTEIN-RELATED"/>
    <property type="match status" value="1"/>
</dbReference>
<reference evidence="7" key="1">
    <citation type="journal article" date="2014" name="BMC Genomics">
        <title>Characterizing the developmental transcriptome of the oriental fruit fly, Bactrocera dorsalis (Diptera: Tephritidae) through comparative genomic analysis with Drosophila melanogaster utilizing modENCODE datasets.</title>
        <authorList>
            <person name="Geib S.M."/>
            <person name="Calla B."/>
            <person name="Hall B."/>
            <person name="Hou S."/>
            <person name="Manoukis N.C."/>
        </authorList>
    </citation>
    <scope>NUCLEOTIDE SEQUENCE</scope>
    <source>
        <strain evidence="7">Punador</strain>
    </source>
</reference>
<accession>A0A034WJV7</accession>
<evidence type="ECO:0000313" key="7">
    <source>
        <dbReference type="EMBL" id="JAC54058.1"/>
    </source>
</evidence>
<dbReference type="InterPro" id="IPR034763">
    <property type="entry name" value="P14a_insect"/>
</dbReference>
<dbReference type="InterPro" id="IPR035940">
    <property type="entry name" value="CAP_sf"/>
</dbReference>
<protein>
    <submittedName>
        <fullName evidence="7">Venom allergen 5</fullName>
    </submittedName>
</protein>
<dbReference type="PIRSF" id="PIRSF038921">
    <property type="entry name" value="P14a"/>
    <property type="match status" value="1"/>
</dbReference>
<dbReference type="GO" id="GO:0005576">
    <property type="term" value="C:extracellular region"/>
    <property type="evidence" value="ECO:0007669"/>
    <property type="project" value="UniProtKB-SubCell"/>
</dbReference>
<dbReference type="InterPro" id="IPR001283">
    <property type="entry name" value="CRISP-related"/>
</dbReference>
<evidence type="ECO:0000256" key="2">
    <source>
        <dbReference type="ARBA" id="ARBA00009923"/>
    </source>
</evidence>
<keyword evidence="3" id="KW-0964">Secreted</keyword>
<dbReference type="EMBL" id="GAKP01004898">
    <property type="protein sequence ID" value="JAC54054.1"/>
    <property type="molecule type" value="Transcribed_RNA"/>
</dbReference>
<dbReference type="OrthoDB" id="414826at2759"/>
<gene>
    <name evidence="7" type="primary">VA5</name>
</gene>
<evidence type="ECO:0000256" key="4">
    <source>
        <dbReference type="ARBA" id="ARBA00022729"/>
    </source>
</evidence>
<dbReference type="SUPFAM" id="SSF55797">
    <property type="entry name" value="PR-1-like"/>
    <property type="match status" value="1"/>
</dbReference>
<dbReference type="Pfam" id="PF00188">
    <property type="entry name" value="CAP"/>
    <property type="match status" value="1"/>
</dbReference>
<dbReference type="InterPro" id="IPR002413">
    <property type="entry name" value="V5_allergen-like"/>
</dbReference>
<comment type="subcellular location">
    <subcellularLocation>
        <location evidence="1">Secreted</location>
    </subcellularLocation>
</comment>
<sequence>MLNFLNIGFYFVAFSIWPCVSINAYYYCDKQEELCGDSKHFMCDPDDVPREGELLGLLPLTRKIKRMYVERHNEYRNKLAGGEQSFKGGGKFPIATRMREVIWDNELAYIAGHHAKRCNLEHDACHSTKRFPGSGQNLFIMGLSGKPETVADVVETAVDGWWGEYEMVNDGNAMADEFPNGAEDWANIGHFSAIANERAAFVGCGLALCQNCSFGDYCIEVTCNYSITNIAGTFMYKKGDSSASECDFYDSVPSSKYPHLCENTGKIFKE</sequence>
<dbReference type="InterPro" id="IPR014044">
    <property type="entry name" value="CAP_dom"/>
</dbReference>
<evidence type="ECO:0000256" key="1">
    <source>
        <dbReference type="ARBA" id="ARBA00004613"/>
    </source>
</evidence>
<feature type="domain" description="SCP" evidence="6">
    <location>
        <begin position="63"/>
        <end position="232"/>
    </location>
</feature>
<dbReference type="SMART" id="SM00198">
    <property type="entry name" value="SCP"/>
    <property type="match status" value="1"/>
</dbReference>
<evidence type="ECO:0000259" key="6">
    <source>
        <dbReference type="SMART" id="SM00198"/>
    </source>
</evidence>
<feature type="signal peptide" evidence="5">
    <location>
        <begin position="1"/>
        <end position="24"/>
    </location>
</feature>
<dbReference type="EMBL" id="GAKP01004894">
    <property type="protein sequence ID" value="JAC54058.1"/>
    <property type="molecule type" value="Transcribed_RNA"/>
</dbReference>
<dbReference type="CDD" id="cd05380">
    <property type="entry name" value="CAP_euk"/>
    <property type="match status" value="1"/>
</dbReference>
<comment type="similarity">
    <text evidence="2">Belongs to the CRISP family.</text>
</comment>